<sequence>MSNSEYTSDIFFPSTTSSNPSIPYILLLLYWKPKILDRNTIILELVKYPEFKSDIKDNTLDLDSIISECGCFPCSNYNKIIIMFDVVIKHRFIYKLQFQKSKLPGDILKKIDTSSKRVNHKLPKQKGNFENNEIRKTKTLKSQKPEPRKIGKVPTNPKPEIAKKIFIKATSKVESSQNAPKLIKYELVEH</sequence>
<feature type="region of interest" description="Disordered" evidence="1">
    <location>
        <begin position="130"/>
        <end position="157"/>
    </location>
</feature>
<proteinExistence type="predicted"/>
<keyword evidence="3" id="KW-1185">Reference proteome</keyword>
<gene>
    <name evidence="2" type="ORF">DLAC_04155</name>
</gene>
<name>A0A151ZSD8_TIELA</name>
<organism evidence="2 3">
    <name type="scientific">Tieghemostelium lacteum</name>
    <name type="common">Slime mold</name>
    <name type="synonym">Dictyostelium lacteum</name>
    <dbReference type="NCBI Taxonomy" id="361077"/>
    <lineage>
        <taxon>Eukaryota</taxon>
        <taxon>Amoebozoa</taxon>
        <taxon>Evosea</taxon>
        <taxon>Eumycetozoa</taxon>
        <taxon>Dictyostelia</taxon>
        <taxon>Dictyosteliales</taxon>
        <taxon>Raperosteliaceae</taxon>
        <taxon>Tieghemostelium</taxon>
    </lineage>
</organism>
<accession>A0A151ZSD8</accession>
<evidence type="ECO:0000256" key="1">
    <source>
        <dbReference type="SAM" id="MobiDB-lite"/>
    </source>
</evidence>
<dbReference type="InParanoid" id="A0A151ZSD8"/>
<evidence type="ECO:0000313" key="3">
    <source>
        <dbReference type="Proteomes" id="UP000076078"/>
    </source>
</evidence>
<reference evidence="2 3" key="1">
    <citation type="submission" date="2015-12" db="EMBL/GenBank/DDBJ databases">
        <title>Dictyostelia acquired genes for synthesis and detection of signals that induce cell-type specialization by lateral gene transfer from prokaryotes.</title>
        <authorList>
            <person name="Gloeckner G."/>
            <person name="Schaap P."/>
        </authorList>
    </citation>
    <scope>NUCLEOTIDE SEQUENCE [LARGE SCALE GENOMIC DNA]</scope>
    <source>
        <strain evidence="2 3">TK</strain>
    </source>
</reference>
<dbReference type="AlphaFoldDB" id="A0A151ZSD8"/>
<dbReference type="EMBL" id="LODT01000021">
    <property type="protein sequence ID" value="KYQ96849.1"/>
    <property type="molecule type" value="Genomic_DNA"/>
</dbReference>
<evidence type="ECO:0000313" key="2">
    <source>
        <dbReference type="EMBL" id="KYQ96849.1"/>
    </source>
</evidence>
<comment type="caution">
    <text evidence="2">The sequence shown here is derived from an EMBL/GenBank/DDBJ whole genome shotgun (WGS) entry which is preliminary data.</text>
</comment>
<dbReference type="Proteomes" id="UP000076078">
    <property type="component" value="Unassembled WGS sequence"/>
</dbReference>
<protein>
    <submittedName>
        <fullName evidence="2">Uncharacterized protein</fullName>
    </submittedName>
</protein>